<dbReference type="EMBL" id="JAJFAZ020000002">
    <property type="protein sequence ID" value="KAI5343228.1"/>
    <property type="molecule type" value="Genomic_DNA"/>
</dbReference>
<dbReference type="Proteomes" id="UP001054821">
    <property type="component" value="Chromosome 2"/>
</dbReference>
<sequence>MTGPSSSSNPSQVPPPAAAVSPKNGEEAAGIVRTSPMSISLLRPLIPMNEVPRGVGYTTCGQAPYMALVVPAYGEIM</sequence>
<feature type="region of interest" description="Disordered" evidence="1">
    <location>
        <begin position="1"/>
        <end position="29"/>
    </location>
</feature>
<gene>
    <name evidence="2" type="ORF">L3X38_011104</name>
</gene>
<evidence type="ECO:0000313" key="2">
    <source>
        <dbReference type="EMBL" id="KAI5343228.1"/>
    </source>
</evidence>
<comment type="caution">
    <text evidence="2">The sequence shown here is derived from an EMBL/GenBank/DDBJ whole genome shotgun (WGS) entry which is preliminary data.</text>
</comment>
<feature type="compositionally biased region" description="Low complexity" evidence="1">
    <location>
        <begin position="1"/>
        <end position="11"/>
    </location>
</feature>
<organism evidence="2 3">
    <name type="scientific">Prunus dulcis</name>
    <name type="common">Almond</name>
    <name type="synonym">Amygdalus dulcis</name>
    <dbReference type="NCBI Taxonomy" id="3755"/>
    <lineage>
        <taxon>Eukaryota</taxon>
        <taxon>Viridiplantae</taxon>
        <taxon>Streptophyta</taxon>
        <taxon>Embryophyta</taxon>
        <taxon>Tracheophyta</taxon>
        <taxon>Spermatophyta</taxon>
        <taxon>Magnoliopsida</taxon>
        <taxon>eudicotyledons</taxon>
        <taxon>Gunneridae</taxon>
        <taxon>Pentapetalae</taxon>
        <taxon>rosids</taxon>
        <taxon>fabids</taxon>
        <taxon>Rosales</taxon>
        <taxon>Rosaceae</taxon>
        <taxon>Amygdaloideae</taxon>
        <taxon>Amygdaleae</taxon>
        <taxon>Prunus</taxon>
    </lineage>
</organism>
<accession>A0AAD4WHK7</accession>
<keyword evidence="3" id="KW-1185">Reference proteome</keyword>
<protein>
    <submittedName>
        <fullName evidence="2">Uncharacterized protein</fullName>
    </submittedName>
</protein>
<proteinExistence type="predicted"/>
<reference evidence="2 3" key="1">
    <citation type="journal article" date="2022" name="G3 (Bethesda)">
        <title>Whole-genome sequence and methylome profiling of the almond [Prunus dulcis (Mill.) D.A. Webb] cultivar 'Nonpareil'.</title>
        <authorList>
            <person name="D'Amico-Willman K.M."/>
            <person name="Ouma W.Z."/>
            <person name="Meulia T."/>
            <person name="Sideli G.M."/>
            <person name="Gradziel T.M."/>
            <person name="Fresnedo-Ramirez J."/>
        </authorList>
    </citation>
    <scope>NUCLEOTIDE SEQUENCE [LARGE SCALE GENOMIC DNA]</scope>
    <source>
        <strain evidence="2">Clone GOH B32 T37-40</strain>
    </source>
</reference>
<dbReference type="AlphaFoldDB" id="A0AAD4WHK7"/>
<evidence type="ECO:0000313" key="3">
    <source>
        <dbReference type="Proteomes" id="UP001054821"/>
    </source>
</evidence>
<name>A0AAD4WHK7_PRUDU</name>
<evidence type="ECO:0000256" key="1">
    <source>
        <dbReference type="SAM" id="MobiDB-lite"/>
    </source>
</evidence>